<accession>A0ABS5CKA6</accession>
<dbReference type="EMBL" id="JAGKSP010000017">
    <property type="protein sequence ID" value="MBP3966306.1"/>
    <property type="molecule type" value="Genomic_DNA"/>
</dbReference>
<dbReference type="Pfam" id="PF13377">
    <property type="entry name" value="Peripla_BP_3"/>
    <property type="match status" value="1"/>
</dbReference>
<dbReference type="InterPro" id="IPR033532">
    <property type="entry name" value="AraR_ligand_bind_dom"/>
</dbReference>
<dbReference type="RefSeq" id="WP_210663378.1">
    <property type="nucleotide sequence ID" value="NZ_JAGKSP010000017.1"/>
</dbReference>
<dbReference type="CDD" id="cd01541">
    <property type="entry name" value="PBP1_AraR"/>
    <property type="match status" value="1"/>
</dbReference>
<dbReference type="PANTHER" id="PTHR30146:SF150">
    <property type="entry name" value="ARABINOSE METABOLISM TRANSCRIPTIONAL REPRESSOR"/>
    <property type="match status" value="1"/>
</dbReference>
<dbReference type="InterPro" id="IPR000524">
    <property type="entry name" value="Tscrpt_reg_HTH_GntR"/>
</dbReference>
<dbReference type="SUPFAM" id="SSF46785">
    <property type="entry name" value="Winged helix' DNA-binding domain"/>
    <property type="match status" value="1"/>
</dbReference>
<name>A0ABS5CKA6_9BACL</name>
<proteinExistence type="predicted"/>
<organism evidence="5 6">
    <name type="scientific">Paenibacillus lignilyticus</name>
    <dbReference type="NCBI Taxonomy" id="1172615"/>
    <lineage>
        <taxon>Bacteria</taxon>
        <taxon>Bacillati</taxon>
        <taxon>Bacillota</taxon>
        <taxon>Bacilli</taxon>
        <taxon>Bacillales</taxon>
        <taxon>Paenibacillaceae</taxon>
        <taxon>Paenibacillus</taxon>
    </lineage>
</organism>
<feature type="domain" description="HTH gntR-type" evidence="4">
    <location>
        <begin position="6"/>
        <end position="74"/>
    </location>
</feature>
<gene>
    <name evidence="5" type="ORF">I8J30_26740</name>
</gene>
<keyword evidence="6" id="KW-1185">Reference proteome</keyword>
<dbReference type="SUPFAM" id="SSF53822">
    <property type="entry name" value="Periplasmic binding protein-like I"/>
    <property type="match status" value="1"/>
</dbReference>
<evidence type="ECO:0000313" key="6">
    <source>
        <dbReference type="Proteomes" id="UP000673394"/>
    </source>
</evidence>
<keyword evidence="1" id="KW-0805">Transcription regulation</keyword>
<evidence type="ECO:0000256" key="3">
    <source>
        <dbReference type="ARBA" id="ARBA00023163"/>
    </source>
</evidence>
<keyword evidence="2" id="KW-0238">DNA-binding</keyword>
<dbReference type="SMART" id="SM00345">
    <property type="entry name" value="HTH_GNTR"/>
    <property type="match status" value="1"/>
</dbReference>
<dbReference type="PRINTS" id="PR00035">
    <property type="entry name" value="HTHGNTR"/>
</dbReference>
<dbReference type="CDD" id="cd07377">
    <property type="entry name" value="WHTH_GntR"/>
    <property type="match status" value="1"/>
</dbReference>
<comment type="caution">
    <text evidence="5">The sequence shown here is derived from an EMBL/GenBank/DDBJ whole genome shotgun (WGS) entry which is preliminary data.</text>
</comment>
<evidence type="ECO:0000256" key="1">
    <source>
        <dbReference type="ARBA" id="ARBA00023015"/>
    </source>
</evidence>
<dbReference type="Gene3D" id="3.40.50.2300">
    <property type="match status" value="2"/>
</dbReference>
<dbReference type="InterPro" id="IPR028082">
    <property type="entry name" value="Peripla_BP_I"/>
</dbReference>
<evidence type="ECO:0000259" key="4">
    <source>
        <dbReference type="PROSITE" id="PS50949"/>
    </source>
</evidence>
<evidence type="ECO:0000256" key="2">
    <source>
        <dbReference type="ARBA" id="ARBA00023125"/>
    </source>
</evidence>
<dbReference type="PANTHER" id="PTHR30146">
    <property type="entry name" value="LACI-RELATED TRANSCRIPTIONAL REPRESSOR"/>
    <property type="match status" value="1"/>
</dbReference>
<dbReference type="Gene3D" id="1.10.10.10">
    <property type="entry name" value="Winged helix-like DNA-binding domain superfamily/Winged helix DNA-binding domain"/>
    <property type="match status" value="1"/>
</dbReference>
<dbReference type="InterPro" id="IPR036390">
    <property type="entry name" value="WH_DNA-bd_sf"/>
</dbReference>
<sequence length="374" mass="42173">MKEQLPPKYIQLKEEIVSWIAMAQFKPHDKLPSENEIAARFGFSRQTVRQALGDLEAEGWLYRAQGKGTFVSDAERGQSRAEPQQKLTIGMMTTHISDYIFPTIVRGVESELRKHGARLLLSSTENEKSRERENLESMLLQQQLGGLIIEPTKSAEGNPNLDYFLALEARNIPYIMLNERYSDLDAVCLKVDDELGGFRAVEHLVKLGHQRIAGFFKTDDFQGVHRMRGFMRGLRVRKLTLQPESIIRYTTEEKLIKPAAMLAELLLRDPAERPTAIVCYNDELAVRLLDVIRRSGLSVPGDLSMVGFDDATLATATEVKLTTFEHPKTKMGEDAVALLMAMIERRSGQERIADVIYEPKLIVRESTGPASVLS</sequence>
<dbReference type="PROSITE" id="PS50949">
    <property type="entry name" value="HTH_GNTR"/>
    <property type="match status" value="1"/>
</dbReference>
<dbReference type="Proteomes" id="UP000673394">
    <property type="component" value="Unassembled WGS sequence"/>
</dbReference>
<dbReference type="InterPro" id="IPR036388">
    <property type="entry name" value="WH-like_DNA-bd_sf"/>
</dbReference>
<protein>
    <submittedName>
        <fullName evidence="5">GntR family transcriptional regulator</fullName>
    </submittedName>
</protein>
<dbReference type="InterPro" id="IPR046335">
    <property type="entry name" value="LacI/GalR-like_sensor"/>
</dbReference>
<evidence type="ECO:0000313" key="5">
    <source>
        <dbReference type="EMBL" id="MBP3966306.1"/>
    </source>
</evidence>
<reference evidence="5 6" key="1">
    <citation type="submission" date="2021-04" db="EMBL/GenBank/DDBJ databases">
        <title>Paenibacillus sp. DLE-14 whole genome sequence.</title>
        <authorList>
            <person name="Ham Y.J."/>
        </authorList>
    </citation>
    <scope>NUCLEOTIDE SEQUENCE [LARGE SCALE GENOMIC DNA]</scope>
    <source>
        <strain evidence="5 6">DLE-14</strain>
    </source>
</reference>
<keyword evidence="3" id="KW-0804">Transcription</keyword>
<dbReference type="Pfam" id="PF00392">
    <property type="entry name" value="GntR"/>
    <property type="match status" value="1"/>
</dbReference>